<keyword evidence="2" id="KW-1133">Transmembrane helix</keyword>
<name>A0A448MPM6_9PAST</name>
<keyword evidence="1" id="KW-0175">Coiled coil</keyword>
<keyword evidence="2" id="KW-0472">Membrane</keyword>
<dbReference type="AlphaFoldDB" id="A0A448MPM6"/>
<protein>
    <submittedName>
        <fullName evidence="3">Protein of uncharacterized function (DUF2681)</fullName>
    </submittedName>
</protein>
<proteinExistence type="predicted"/>
<sequence length="129" mass="14479">MNLQFIVLAVIGAVLLTGYIWHKFSRASREIDRLLKTNAALEQEKAVSETKVKHYETRKIMKKTVAMLTALLLLTACRSPVTSVINPSCAGFSLISASRQDTTETIRQIKVHNDTYREICRKQGGNDGR</sequence>
<evidence type="ECO:0000256" key="1">
    <source>
        <dbReference type="SAM" id="Coils"/>
    </source>
</evidence>
<accession>A0A448MPM6</accession>
<evidence type="ECO:0000256" key="2">
    <source>
        <dbReference type="SAM" id="Phobius"/>
    </source>
</evidence>
<organism evidence="3 4">
    <name type="scientific">Rodentibacter pneumotropicus</name>
    <dbReference type="NCBI Taxonomy" id="758"/>
    <lineage>
        <taxon>Bacteria</taxon>
        <taxon>Pseudomonadati</taxon>
        <taxon>Pseudomonadota</taxon>
        <taxon>Gammaproteobacteria</taxon>
        <taxon>Pasteurellales</taxon>
        <taxon>Pasteurellaceae</taxon>
        <taxon>Rodentibacter</taxon>
    </lineage>
</organism>
<dbReference type="KEGG" id="rpne:NCTC8284_02310"/>
<keyword evidence="2" id="KW-0812">Transmembrane</keyword>
<dbReference type="Proteomes" id="UP000278733">
    <property type="component" value="Chromosome"/>
</dbReference>
<feature type="transmembrane region" description="Helical" evidence="2">
    <location>
        <begin position="6"/>
        <end position="24"/>
    </location>
</feature>
<evidence type="ECO:0000313" key="3">
    <source>
        <dbReference type="EMBL" id="VEH67124.1"/>
    </source>
</evidence>
<dbReference type="EMBL" id="LR134405">
    <property type="protein sequence ID" value="VEH67124.1"/>
    <property type="molecule type" value="Genomic_DNA"/>
</dbReference>
<reference evidence="3 4" key="1">
    <citation type="submission" date="2018-12" db="EMBL/GenBank/DDBJ databases">
        <authorList>
            <consortium name="Pathogen Informatics"/>
        </authorList>
    </citation>
    <scope>NUCLEOTIDE SEQUENCE [LARGE SCALE GENOMIC DNA]</scope>
    <source>
        <strain evidence="3 4">NCTC8284</strain>
    </source>
</reference>
<gene>
    <name evidence="3" type="ORF">NCTC8284_02310</name>
</gene>
<feature type="coiled-coil region" evidence="1">
    <location>
        <begin position="24"/>
        <end position="58"/>
    </location>
</feature>
<evidence type="ECO:0000313" key="4">
    <source>
        <dbReference type="Proteomes" id="UP000278733"/>
    </source>
</evidence>